<evidence type="ECO:0000313" key="3">
    <source>
        <dbReference type="Proteomes" id="UP001152320"/>
    </source>
</evidence>
<protein>
    <submittedName>
        <fullName evidence="2">Uncharacterized protein</fullName>
    </submittedName>
</protein>
<dbReference type="AlphaFoldDB" id="A0A9Q1HLZ9"/>
<feature type="compositionally biased region" description="Basic and acidic residues" evidence="1">
    <location>
        <begin position="85"/>
        <end position="101"/>
    </location>
</feature>
<feature type="region of interest" description="Disordered" evidence="1">
    <location>
        <begin position="85"/>
        <end position="108"/>
    </location>
</feature>
<proteinExistence type="predicted"/>
<gene>
    <name evidence="2" type="ORF">HOLleu_03775</name>
</gene>
<comment type="caution">
    <text evidence="2">The sequence shown here is derived from an EMBL/GenBank/DDBJ whole genome shotgun (WGS) entry which is preliminary data.</text>
</comment>
<organism evidence="2 3">
    <name type="scientific">Holothuria leucospilota</name>
    <name type="common">Black long sea cucumber</name>
    <name type="synonym">Mertensiothuria leucospilota</name>
    <dbReference type="NCBI Taxonomy" id="206669"/>
    <lineage>
        <taxon>Eukaryota</taxon>
        <taxon>Metazoa</taxon>
        <taxon>Echinodermata</taxon>
        <taxon>Eleutherozoa</taxon>
        <taxon>Echinozoa</taxon>
        <taxon>Holothuroidea</taxon>
        <taxon>Aspidochirotacea</taxon>
        <taxon>Aspidochirotida</taxon>
        <taxon>Holothuriidae</taxon>
        <taxon>Holothuria</taxon>
    </lineage>
</organism>
<dbReference type="Proteomes" id="UP001152320">
    <property type="component" value="Chromosome 1"/>
</dbReference>
<reference evidence="2" key="1">
    <citation type="submission" date="2021-10" db="EMBL/GenBank/DDBJ databases">
        <title>Tropical sea cucumber genome reveals ecological adaptation and Cuvierian tubules defense mechanism.</title>
        <authorList>
            <person name="Chen T."/>
        </authorList>
    </citation>
    <scope>NUCLEOTIDE SEQUENCE</scope>
    <source>
        <strain evidence="2">Nanhai2018</strain>
        <tissue evidence="2">Muscle</tissue>
    </source>
</reference>
<sequence>MISIKVEPADTPEWEEDTHVRTINPEKQTVVSAKDTGDSIVVKIEQDSCLEEGKEDVVEKEETKEQCQEQGDSVVVKIEEDSCLEEGKEDGVEKEETREQFQEQGRSTGNDDRILQVTVRMDADGSLVEEEEYINAALVRKTNEDLGSNCVYCIHLNFGHELWNDGRILQVTVRMDADGSLVEEEEYINAALVRNKHADLGSKGTYYINT</sequence>
<evidence type="ECO:0000256" key="1">
    <source>
        <dbReference type="SAM" id="MobiDB-lite"/>
    </source>
</evidence>
<keyword evidence="3" id="KW-1185">Reference proteome</keyword>
<dbReference type="EMBL" id="JAIZAY010000001">
    <property type="protein sequence ID" value="KAJ8050536.1"/>
    <property type="molecule type" value="Genomic_DNA"/>
</dbReference>
<accession>A0A9Q1HLZ9</accession>
<name>A0A9Q1HLZ9_HOLLE</name>
<evidence type="ECO:0000313" key="2">
    <source>
        <dbReference type="EMBL" id="KAJ8050536.1"/>
    </source>
</evidence>